<dbReference type="GO" id="GO:0052689">
    <property type="term" value="F:carboxylic ester hydrolase activity"/>
    <property type="evidence" value="ECO:0007669"/>
    <property type="project" value="UniProtKB-KW"/>
</dbReference>
<dbReference type="SUPFAM" id="SSF53474">
    <property type="entry name" value="alpha/beta-Hydrolases"/>
    <property type="match status" value="1"/>
</dbReference>
<dbReference type="PANTHER" id="PTHR33630:SF9">
    <property type="entry name" value="CUTINASE 4"/>
    <property type="match status" value="1"/>
</dbReference>
<evidence type="ECO:0000256" key="4">
    <source>
        <dbReference type="ARBA" id="ARBA00023157"/>
    </source>
</evidence>
<evidence type="ECO:0000256" key="3">
    <source>
        <dbReference type="ARBA" id="ARBA00022801"/>
    </source>
</evidence>
<dbReference type="EMBL" id="CFOE01001168">
    <property type="protein sequence ID" value="CFE48714.1"/>
    <property type="molecule type" value="Genomic_DNA"/>
</dbReference>
<dbReference type="EMBL" id="CSAD01001163">
    <property type="protein sequence ID" value="COW92082.1"/>
    <property type="molecule type" value="Genomic_DNA"/>
</dbReference>
<dbReference type="Pfam" id="PF01083">
    <property type="entry name" value="Cutinase"/>
    <property type="match status" value="1"/>
</dbReference>
<dbReference type="Gene3D" id="3.40.50.1820">
    <property type="entry name" value="alpha/beta hydrolase"/>
    <property type="match status" value="1"/>
</dbReference>
<reference evidence="7 8" key="1">
    <citation type="submission" date="2015-03" db="EMBL/GenBank/DDBJ databases">
        <authorList>
            <consortium name="Pathogen Informatics"/>
        </authorList>
    </citation>
    <scope>NUCLEOTIDE SEQUENCE [LARGE SCALE GENOMIC DNA]</scope>
    <source>
        <strain evidence="6 7">G09801536</strain>
        <strain evidence="5 8">G09901357</strain>
    </source>
</reference>
<gene>
    <name evidence="6" type="ORF">ERS007679_04478</name>
    <name evidence="5" type="ORF">ERS007681_04548</name>
</gene>
<dbReference type="Proteomes" id="UP000048289">
    <property type="component" value="Unassembled WGS sequence"/>
</dbReference>
<keyword evidence="3" id="KW-0378">Hydrolase</keyword>
<dbReference type="AlphaFoldDB" id="A0A0U0SN15"/>
<protein>
    <submittedName>
        <fullName evidence="6">Cutinase cut1</fullName>
    </submittedName>
</protein>
<dbReference type="PANTHER" id="PTHR33630">
    <property type="entry name" value="CUTINASE RV1984C-RELATED-RELATED"/>
    <property type="match status" value="1"/>
</dbReference>
<evidence type="ECO:0000313" key="6">
    <source>
        <dbReference type="EMBL" id="COW92082.1"/>
    </source>
</evidence>
<comment type="similarity">
    <text evidence="1">Belongs to the cutinase family.</text>
</comment>
<organism evidence="6 7">
    <name type="scientific">Mycobacterium tuberculosis</name>
    <dbReference type="NCBI Taxonomy" id="1773"/>
    <lineage>
        <taxon>Bacteria</taxon>
        <taxon>Bacillati</taxon>
        <taxon>Actinomycetota</taxon>
        <taxon>Actinomycetes</taxon>
        <taxon>Mycobacteriales</taxon>
        <taxon>Mycobacteriaceae</taxon>
        <taxon>Mycobacterium</taxon>
        <taxon>Mycobacterium tuberculosis complex</taxon>
    </lineage>
</organism>
<evidence type="ECO:0000313" key="7">
    <source>
        <dbReference type="Proteomes" id="UP000045842"/>
    </source>
</evidence>
<keyword evidence="4" id="KW-1015">Disulfide bond</keyword>
<proteinExistence type="inferred from homology"/>
<dbReference type="InterPro" id="IPR029058">
    <property type="entry name" value="AB_hydrolase_fold"/>
</dbReference>
<evidence type="ECO:0000313" key="5">
    <source>
        <dbReference type="EMBL" id="CFE48714.1"/>
    </source>
</evidence>
<evidence type="ECO:0000256" key="2">
    <source>
        <dbReference type="ARBA" id="ARBA00022487"/>
    </source>
</evidence>
<keyword evidence="2" id="KW-0719">Serine esterase</keyword>
<sequence length="153" mass="15400">MGVYGVDYPATTDFPTAMAGIYDAGTHVEQTAANCPQSKLVLGGLSQGAAVMGFVTAAAIPDGAPLDAPRPMPPEVADHVAAVTLFGMPSVAFMHSIGAPPIVIGPLYAEKTIQLCAPGDPVCSSGGNWAAHNGYADDGMVEQAAVFAAGRLG</sequence>
<dbReference type="Proteomes" id="UP000045842">
    <property type="component" value="Unassembled WGS sequence"/>
</dbReference>
<evidence type="ECO:0000256" key="1">
    <source>
        <dbReference type="ARBA" id="ARBA00007534"/>
    </source>
</evidence>
<accession>A0A0U0SN15</accession>
<dbReference type="SMART" id="SM01110">
    <property type="entry name" value="Cutinase"/>
    <property type="match status" value="1"/>
</dbReference>
<evidence type="ECO:0000313" key="8">
    <source>
        <dbReference type="Proteomes" id="UP000048289"/>
    </source>
</evidence>
<name>A0A0U0SN15_MYCTX</name>
<dbReference type="InterPro" id="IPR000675">
    <property type="entry name" value="Cutinase/axe"/>
</dbReference>